<comment type="similarity">
    <text evidence="1">Belongs to the TRAFAC class TrmE-Era-EngA-EngB-Septin-like GTPase superfamily. AIG1/Toc34/Toc159-like paraseptin GTPase family. IAN subfamily.</text>
</comment>
<protein>
    <recommendedName>
        <fullName evidence="6">AIG1-type G domain-containing protein</fullName>
    </recommendedName>
</protein>
<feature type="compositionally biased region" description="Basic and acidic residues" evidence="4">
    <location>
        <begin position="232"/>
        <end position="247"/>
    </location>
</feature>
<feature type="region of interest" description="Disordered" evidence="4">
    <location>
        <begin position="232"/>
        <end position="251"/>
    </location>
</feature>
<dbReference type="PANTHER" id="PTHR10903">
    <property type="entry name" value="GTPASE, IMAP FAMILY MEMBER-RELATED"/>
    <property type="match status" value="1"/>
</dbReference>
<feature type="domain" description="AIG1-type G" evidence="6">
    <location>
        <begin position="17"/>
        <end position="217"/>
    </location>
</feature>
<reference evidence="7" key="1">
    <citation type="submission" date="2021-06" db="EMBL/GenBank/DDBJ databases">
        <authorList>
            <consortium name="Wellcome Sanger Institute Data Sharing"/>
        </authorList>
    </citation>
    <scope>NUCLEOTIDE SEQUENCE [LARGE SCALE GENOMIC DNA]</scope>
</reference>
<dbReference type="Gene3D" id="3.40.50.300">
    <property type="entry name" value="P-loop containing nucleotide triphosphate hydrolases"/>
    <property type="match status" value="1"/>
</dbReference>
<dbReference type="GO" id="GO:0005525">
    <property type="term" value="F:GTP binding"/>
    <property type="evidence" value="ECO:0007669"/>
    <property type="project" value="UniProtKB-KW"/>
</dbReference>
<evidence type="ECO:0000259" key="6">
    <source>
        <dbReference type="PROSITE" id="PS51720"/>
    </source>
</evidence>
<organism evidence="7 8">
    <name type="scientific">Erpetoichthys calabaricus</name>
    <name type="common">Rope fish</name>
    <name type="synonym">Calamoichthys calabaricus</name>
    <dbReference type="NCBI Taxonomy" id="27687"/>
    <lineage>
        <taxon>Eukaryota</taxon>
        <taxon>Metazoa</taxon>
        <taxon>Chordata</taxon>
        <taxon>Craniata</taxon>
        <taxon>Vertebrata</taxon>
        <taxon>Euteleostomi</taxon>
        <taxon>Actinopterygii</taxon>
        <taxon>Polypteriformes</taxon>
        <taxon>Polypteridae</taxon>
        <taxon>Erpetoichthys</taxon>
    </lineage>
</organism>
<keyword evidence="5" id="KW-0472">Membrane</keyword>
<evidence type="ECO:0000313" key="8">
    <source>
        <dbReference type="Proteomes" id="UP000694620"/>
    </source>
</evidence>
<proteinExistence type="inferred from homology"/>
<dbReference type="AlphaFoldDB" id="A0A8C4ST93"/>
<name>A0A8C4ST93_ERPCA</name>
<evidence type="ECO:0000256" key="4">
    <source>
        <dbReference type="SAM" id="MobiDB-lite"/>
    </source>
</evidence>
<keyword evidence="5" id="KW-0812">Transmembrane</keyword>
<keyword evidence="5" id="KW-1133">Transmembrane helix</keyword>
<keyword evidence="2" id="KW-0547">Nucleotide-binding</keyword>
<dbReference type="Ensembl" id="ENSECRT00000022218.1">
    <property type="protein sequence ID" value="ENSECRP00000021751.1"/>
    <property type="gene ID" value="ENSECRG00000014697.1"/>
</dbReference>
<dbReference type="SUPFAM" id="SSF52540">
    <property type="entry name" value="P-loop containing nucleoside triphosphate hydrolases"/>
    <property type="match status" value="1"/>
</dbReference>
<dbReference type="GeneTree" id="ENSGT01140000282522"/>
<keyword evidence="8" id="KW-1185">Reference proteome</keyword>
<dbReference type="Pfam" id="PF04548">
    <property type="entry name" value="AIG1"/>
    <property type="match status" value="1"/>
</dbReference>
<dbReference type="FunFam" id="3.40.50.300:FF:000366">
    <property type="entry name" value="GTPase, IMAP family member 2"/>
    <property type="match status" value="1"/>
</dbReference>
<sequence>MARKNLGDVDIQPSSQPCELRLVLLGKTGVGKSASGNTILGRDEFKSTLSFRSITKQSKKGTAVVDGKTITVVDTPGFFDTELSEEEVKTEILQCMVLSSPGPHVFVVVIPVRRFTQEERDAVRKVQELLTDSAPEYALILFTHKDQLENKMKIEDFIAENEHLIELVRKCGNRYHSFNNKNTEDHQQVTELLTKIENMVALNGGQYYTNELYQKVEEEIQQAQEEIIMEEDKQVQKEQEDINKEEESLQQSMKAIMEQEERYTSHGGQKSGPEWKKLQSLKENSEKEMKELAEKKKDSNKKTEDEKNKAREKAEKSSSCLKKILNLVVAVPTGLLLGAMVGLATAVKLAASMIKVPGSIIGAAGLGSTPVLIAGGVAAATAATLGGVIGAAAGVSAALEADGPMEAAKTTVSDILEIARNKIKEVENMASQQSI</sequence>
<dbReference type="InterPro" id="IPR006703">
    <property type="entry name" value="G_AIG1"/>
</dbReference>
<dbReference type="PANTHER" id="PTHR10903:SF170">
    <property type="entry name" value="GTPASE IMAP FAMILY MEMBER 7"/>
    <property type="match status" value="1"/>
</dbReference>
<feature type="compositionally biased region" description="Basic and acidic residues" evidence="4">
    <location>
        <begin position="283"/>
        <end position="315"/>
    </location>
</feature>
<accession>A0A8C4ST93</accession>
<dbReference type="Proteomes" id="UP000694620">
    <property type="component" value="Chromosome 12"/>
</dbReference>
<evidence type="ECO:0000256" key="5">
    <source>
        <dbReference type="SAM" id="Phobius"/>
    </source>
</evidence>
<feature type="region of interest" description="Disordered" evidence="4">
    <location>
        <begin position="260"/>
        <end position="315"/>
    </location>
</feature>
<evidence type="ECO:0000256" key="1">
    <source>
        <dbReference type="ARBA" id="ARBA00008535"/>
    </source>
</evidence>
<evidence type="ECO:0000256" key="2">
    <source>
        <dbReference type="ARBA" id="ARBA00022741"/>
    </source>
</evidence>
<dbReference type="InterPro" id="IPR045058">
    <property type="entry name" value="GIMA/IAN/Toc"/>
</dbReference>
<keyword evidence="3" id="KW-0342">GTP-binding</keyword>
<reference evidence="7" key="2">
    <citation type="submission" date="2025-08" db="UniProtKB">
        <authorList>
            <consortium name="Ensembl"/>
        </authorList>
    </citation>
    <scope>IDENTIFICATION</scope>
</reference>
<feature type="transmembrane region" description="Helical" evidence="5">
    <location>
        <begin position="324"/>
        <end position="351"/>
    </location>
</feature>
<dbReference type="CDD" id="cd01852">
    <property type="entry name" value="AIG1"/>
    <property type="match status" value="1"/>
</dbReference>
<reference evidence="7" key="3">
    <citation type="submission" date="2025-09" db="UniProtKB">
        <authorList>
            <consortium name="Ensembl"/>
        </authorList>
    </citation>
    <scope>IDENTIFICATION</scope>
</reference>
<evidence type="ECO:0000313" key="7">
    <source>
        <dbReference type="Ensembl" id="ENSECRP00000021751.1"/>
    </source>
</evidence>
<dbReference type="InterPro" id="IPR027417">
    <property type="entry name" value="P-loop_NTPase"/>
</dbReference>
<dbReference type="PROSITE" id="PS51720">
    <property type="entry name" value="G_AIG1"/>
    <property type="match status" value="1"/>
</dbReference>
<evidence type="ECO:0000256" key="3">
    <source>
        <dbReference type="ARBA" id="ARBA00023134"/>
    </source>
</evidence>
<feature type="transmembrane region" description="Helical" evidence="5">
    <location>
        <begin position="371"/>
        <end position="399"/>
    </location>
</feature>